<dbReference type="CDD" id="cd01335">
    <property type="entry name" value="Radical_SAM"/>
    <property type="match status" value="1"/>
</dbReference>
<reference evidence="7 8" key="1">
    <citation type="submission" date="2019-09" db="EMBL/GenBank/DDBJ databases">
        <title>Wenzhouxiangella sp. Genome sequencing and assembly.</title>
        <authorList>
            <person name="Zhang R."/>
        </authorList>
    </citation>
    <scope>NUCLEOTIDE SEQUENCE [LARGE SCALE GENOMIC DNA]</scope>
    <source>
        <strain evidence="7 8">W260</strain>
    </source>
</reference>
<keyword evidence="2" id="KW-0949">S-adenosyl-L-methionine</keyword>
<dbReference type="SUPFAM" id="SSF102114">
    <property type="entry name" value="Radical SAM enzymes"/>
    <property type="match status" value="1"/>
</dbReference>
<keyword evidence="8" id="KW-1185">Reference proteome</keyword>
<accession>A0A5N0TDN4</accession>
<dbReference type="Pfam" id="PF04055">
    <property type="entry name" value="Radical_SAM"/>
    <property type="match status" value="1"/>
</dbReference>
<dbReference type="InterPro" id="IPR050377">
    <property type="entry name" value="Radical_SAM_PqqE_MftC-like"/>
</dbReference>
<keyword evidence="5" id="KW-0411">Iron-sulfur</keyword>
<dbReference type="InterPro" id="IPR058240">
    <property type="entry name" value="rSAM_sf"/>
</dbReference>
<evidence type="ECO:0000256" key="2">
    <source>
        <dbReference type="ARBA" id="ARBA00022691"/>
    </source>
</evidence>
<dbReference type="InterPro" id="IPR023885">
    <property type="entry name" value="4Fe4S-binding_SPASM_dom"/>
</dbReference>
<comment type="caution">
    <text evidence="7">The sequence shown here is derived from an EMBL/GenBank/DDBJ whole genome shotgun (WGS) entry which is preliminary data.</text>
</comment>
<evidence type="ECO:0000256" key="1">
    <source>
        <dbReference type="ARBA" id="ARBA00001966"/>
    </source>
</evidence>
<dbReference type="GO" id="GO:0051536">
    <property type="term" value="F:iron-sulfur cluster binding"/>
    <property type="evidence" value="ECO:0007669"/>
    <property type="project" value="UniProtKB-KW"/>
</dbReference>
<dbReference type="AlphaFoldDB" id="A0A5N0TDN4"/>
<dbReference type="Proteomes" id="UP000325372">
    <property type="component" value="Unassembled WGS sequence"/>
</dbReference>
<dbReference type="Pfam" id="PF13186">
    <property type="entry name" value="SPASM"/>
    <property type="match status" value="1"/>
</dbReference>
<dbReference type="GO" id="GO:0046872">
    <property type="term" value="F:metal ion binding"/>
    <property type="evidence" value="ECO:0007669"/>
    <property type="project" value="UniProtKB-KW"/>
</dbReference>
<dbReference type="Gene3D" id="3.20.20.70">
    <property type="entry name" value="Aldolase class I"/>
    <property type="match status" value="2"/>
</dbReference>
<dbReference type="GO" id="GO:0003824">
    <property type="term" value="F:catalytic activity"/>
    <property type="evidence" value="ECO:0007669"/>
    <property type="project" value="InterPro"/>
</dbReference>
<evidence type="ECO:0000259" key="6">
    <source>
        <dbReference type="PROSITE" id="PS51918"/>
    </source>
</evidence>
<dbReference type="PANTHER" id="PTHR11228">
    <property type="entry name" value="RADICAL SAM DOMAIN PROTEIN"/>
    <property type="match status" value="1"/>
</dbReference>
<keyword evidence="4" id="KW-0408">Iron</keyword>
<evidence type="ECO:0000313" key="7">
    <source>
        <dbReference type="EMBL" id="KAA9133203.1"/>
    </source>
</evidence>
<feature type="domain" description="Radical SAM core" evidence="6">
    <location>
        <begin position="179"/>
        <end position="412"/>
    </location>
</feature>
<organism evidence="7 8">
    <name type="scientific">Marinihelvus fidelis</name>
    <dbReference type="NCBI Taxonomy" id="2613842"/>
    <lineage>
        <taxon>Bacteria</taxon>
        <taxon>Pseudomonadati</taxon>
        <taxon>Pseudomonadota</taxon>
        <taxon>Gammaproteobacteria</taxon>
        <taxon>Chromatiales</taxon>
        <taxon>Wenzhouxiangellaceae</taxon>
        <taxon>Marinihelvus</taxon>
    </lineage>
</organism>
<sequence length="439" mass="49688">MFTVARALHHARLHRRGHAIIAAGRIALGAKPSMSTRTLFNKVKARLARLSWGQRVRLSRLKTRLFGAPSLGSQGDAAPLAGRFCPNPFKQVDLMHSGACYTCCSAWLPTPMGNVKHQSMRQLWNGPVMQKIRESIYDGSFRYCNHERCPVIQNGELPSIEEAEKDPVYGDVVKARATTMDTLPTFINMVNDASCNLYCPSCRTERVVINEGKAFDRIAEIQERFLADWLAEPNEADFTLSITGSGDPFASRAYRELLYTLDGNRYPNMKIALQTNGVLLTPRNWKRMEGVHGNISSILVSFDAATADTYAITRRGGHWATLMANCERLGQLRRHGEIRNLRYDFVVQAANYREMPAFVELARRLGADRAYFSRLVDWGTWPKREFEAQCPWRPEHPEHEAFLAVMADPALDDPFVDLGNMTQWREKALQNRLQNGLEG</sequence>
<evidence type="ECO:0000256" key="4">
    <source>
        <dbReference type="ARBA" id="ARBA00023004"/>
    </source>
</evidence>
<dbReference type="SFLD" id="SFLDG01067">
    <property type="entry name" value="SPASM/twitch_domain_containing"/>
    <property type="match status" value="1"/>
</dbReference>
<evidence type="ECO:0000256" key="5">
    <source>
        <dbReference type="ARBA" id="ARBA00023014"/>
    </source>
</evidence>
<dbReference type="PANTHER" id="PTHR11228:SF7">
    <property type="entry name" value="PQQA PEPTIDE CYCLASE"/>
    <property type="match status" value="1"/>
</dbReference>
<dbReference type="EMBL" id="VYXP01000002">
    <property type="protein sequence ID" value="KAA9133203.1"/>
    <property type="molecule type" value="Genomic_DNA"/>
</dbReference>
<protein>
    <submittedName>
        <fullName evidence="7">Radical SAM protein</fullName>
    </submittedName>
</protein>
<dbReference type="CDD" id="cd21109">
    <property type="entry name" value="SPASM"/>
    <property type="match status" value="1"/>
</dbReference>
<dbReference type="InterPro" id="IPR013785">
    <property type="entry name" value="Aldolase_TIM"/>
</dbReference>
<evidence type="ECO:0000313" key="8">
    <source>
        <dbReference type="Proteomes" id="UP000325372"/>
    </source>
</evidence>
<comment type="cofactor">
    <cofactor evidence="1">
        <name>[4Fe-4S] cluster</name>
        <dbReference type="ChEBI" id="CHEBI:49883"/>
    </cofactor>
</comment>
<keyword evidence="3" id="KW-0479">Metal-binding</keyword>
<name>A0A5N0TDN4_9GAMM</name>
<gene>
    <name evidence="7" type="ORF">F3N42_02265</name>
</gene>
<dbReference type="PROSITE" id="PS51918">
    <property type="entry name" value="RADICAL_SAM"/>
    <property type="match status" value="1"/>
</dbReference>
<proteinExistence type="predicted"/>
<dbReference type="InterPro" id="IPR007197">
    <property type="entry name" value="rSAM"/>
</dbReference>
<evidence type="ECO:0000256" key="3">
    <source>
        <dbReference type="ARBA" id="ARBA00022723"/>
    </source>
</evidence>
<dbReference type="SFLD" id="SFLDS00029">
    <property type="entry name" value="Radical_SAM"/>
    <property type="match status" value="1"/>
</dbReference>